<evidence type="ECO:0000313" key="6">
    <source>
        <dbReference type="Proteomes" id="UP001518925"/>
    </source>
</evidence>
<name>A0ABS2DEL1_9BACI</name>
<dbReference type="Gene3D" id="1.10.10.10">
    <property type="entry name" value="Winged helix-like DNA-binding domain superfamily/Winged helix DNA-binding domain"/>
    <property type="match status" value="1"/>
</dbReference>
<dbReference type="Pfam" id="PF01047">
    <property type="entry name" value="MarR"/>
    <property type="match status" value="1"/>
</dbReference>
<keyword evidence="6" id="KW-1185">Reference proteome</keyword>
<dbReference type="PRINTS" id="PR00598">
    <property type="entry name" value="HTHMARR"/>
</dbReference>
<dbReference type="InterPro" id="IPR036388">
    <property type="entry name" value="WH-like_DNA-bd_sf"/>
</dbReference>
<evidence type="ECO:0000256" key="1">
    <source>
        <dbReference type="ARBA" id="ARBA00023015"/>
    </source>
</evidence>
<dbReference type="RefSeq" id="WP_204202263.1">
    <property type="nucleotide sequence ID" value="NZ_JAFELM010000016.1"/>
</dbReference>
<proteinExistence type="predicted"/>
<dbReference type="EMBL" id="JAFELM010000016">
    <property type="protein sequence ID" value="MBM6616894.1"/>
    <property type="molecule type" value="Genomic_DNA"/>
</dbReference>
<protein>
    <submittedName>
        <fullName evidence="5">MarR family transcriptional regulator</fullName>
    </submittedName>
</protein>
<gene>
    <name evidence="5" type="ORF">JR050_04245</name>
</gene>
<keyword evidence="1" id="KW-0805">Transcription regulation</keyword>
<dbReference type="SUPFAM" id="SSF46785">
    <property type="entry name" value="Winged helix' DNA-binding domain"/>
    <property type="match status" value="1"/>
</dbReference>
<dbReference type="PANTHER" id="PTHR42756:SF1">
    <property type="entry name" value="TRANSCRIPTIONAL REPRESSOR OF EMRAB OPERON"/>
    <property type="match status" value="1"/>
</dbReference>
<accession>A0ABS2DEL1</accession>
<dbReference type="PROSITE" id="PS50995">
    <property type="entry name" value="HTH_MARR_2"/>
    <property type="match status" value="1"/>
</dbReference>
<keyword evidence="2" id="KW-0238">DNA-binding</keyword>
<dbReference type="InterPro" id="IPR036390">
    <property type="entry name" value="WH_DNA-bd_sf"/>
</dbReference>
<comment type="caution">
    <text evidence="5">The sequence shown here is derived from an EMBL/GenBank/DDBJ whole genome shotgun (WGS) entry which is preliminary data.</text>
</comment>
<organism evidence="5 6">
    <name type="scientific">Bacillus suaedaesalsae</name>
    <dbReference type="NCBI Taxonomy" id="2810349"/>
    <lineage>
        <taxon>Bacteria</taxon>
        <taxon>Bacillati</taxon>
        <taxon>Bacillota</taxon>
        <taxon>Bacilli</taxon>
        <taxon>Bacillales</taxon>
        <taxon>Bacillaceae</taxon>
        <taxon>Bacillus</taxon>
    </lineage>
</organism>
<dbReference type="InterPro" id="IPR000835">
    <property type="entry name" value="HTH_MarR-typ"/>
</dbReference>
<keyword evidence="3" id="KW-0804">Transcription</keyword>
<evidence type="ECO:0000256" key="2">
    <source>
        <dbReference type="ARBA" id="ARBA00023125"/>
    </source>
</evidence>
<feature type="domain" description="HTH marR-type" evidence="4">
    <location>
        <begin position="2"/>
        <end position="134"/>
    </location>
</feature>
<evidence type="ECO:0000256" key="3">
    <source>
        <dbReference type="ARBA" id="ARBA00023163"/>
    </source>
</evidence>
<evidence type="ECO:0000313" key="5">
    <source>
        <dbReference type="EMBL" id="MBM6616894.1"/>
    </source>
</evidence>
<dbReference type="PANTHER" id="PTHR42756">
    <property type="entry name" value="TRANSCRIPTIONAL REGULATOR, MARR"/>
    <property type="match status" value="1"/>
</dbReference>
<sequence length="139" mass="15833">MKEELIEIIELELAFLGRHIISVASNGTLDRAAYLLLHQLQAQGAIGVKALASSLRLDVSTVSRQASSLDQKGYVIKVSDNFDRRAYSYQITDLGKQELNKYKDKRIEKIKELLADWEENEQQSFGSLLMKFNKSLKKE</sequence>
<evidence type="ECO:0000259" key="4">
    <source>
        <dbReference type="PROSITE" id="PS50995"/>
    </source>
</evidence>
<dbReference type="SMART" id="SM00347">
    <property type="entry name" value="HTH_MARR"/>
    <property type="match status" value="1"/>
</dbReference>
<reference evidence="5 6" key="1">
    <citation type="submission" date="2021-02" db="EMBL/GenBank/DDBJ databases">
        <title>Bacillus sp. RD4P76, an endophyte from a halophyte.</title>
        <authorList>
            <person name="Sun J.-Q."/>
        </authorList>
    </citation>
    <scope>NUCLEOTIDE SEQUENCE [LARGE SCALE GENOMIC DNA]</scope>
    <source>
        <strain evidence="5 6">RD4P76</strain>
    </source>
</reference>
<dbReference type="Proteomes" id="UP001518925">
    <property type="component" value="Unassembled WGS sequence"/>
</dbReference>